<evidence type="ECO:0000256" key="3">
    <source>
        <dbReference type="ARBA" id="ARBA00023054"/>
    </source>
</evidence>
<feature type="domain" description="HOOK N-terminal" evidence="6">
    <location>
        <begin position="9"/>
        <end position="140"/>
    </location>
</feature>
<dbReference type="GO" id="GO:0051959">
    <property type="term" value="F:dynein light intermediate chain binding"/>
    <property type="evidence" value="ECO:0007669"/>
    <property type="project" value="TreeGrafter"/>
</dbReference>
<dbReference type="SUPFAM" id="SSF116907">
    <property type="entry name" value="Hook domain"/>
    <property type="match status" value="1"/>
</dbReference>
<gene>
    <name evidence="7" type="ORF">POJ06DRAFT_239231</name>
</gene>
<dbReference type="Pfam" id="PF05622">
    <property type="entry name" value="HOOK"/>
    <property type="match status" value="1"/>
</dbReference>
<evidence type="ECO:0000259" key="5">
    <source>
        <dbReference type="Pfam" id="PF05622"/>
    </source>
</evidence>
<name>A0AAD7VSS9_9ASCO</name>
<organism evidence="7 8">
    <name type="scientific">Lipomyces tetrasporus</name>
    <dbReference type="NCBI Taxonomy" id="54092"/>
    <lineage>
        <taxon>Eukaryota</taxon>
        <taxon>Fungi</taxon>
        <taxon>Dikarya</taxon>
        <taxon>Ascomycota</taxon>
        <taxon>Saccharomycotina</taxon>
        <taxon>Lipomycetes</taxon>
        <taxon>Lipomycetales</taxon>
        <taxon>Lipomycetaceae</taxon>
        <taxon>Lipomyces</taxon>
    </lineage>
</organism>
<feature type="coiled-coil region" evidence="4">
    <location>
        <begin position="372"/>
        <end position="468"/>
    </location>
</feature>
<dbReference type="Pfam" id="PF19047">
    <property type="entry name" value="HOOK_N"/>
    <property type="match status" value="1"/>
</dbReference>
<sequence>MVSPGSTEQALVVWINTLPPSLGIPPISSLSDVADGISLSRILVDIDKEYFDSSAIEPASSGAEKPSFIAAVRNLKRLYKALSTYYIDTLHLGDLDDSLTPNVSLIAKDASIEEAVKLVRLVLVVSVNAEAKCSEYMDNIERITDVEARNTLLELIRVSKHGSEDKKDGIAAEYDIEVLIQSEVSKILARYDPLERAYAELQEHNSALQESYDKLKQENVSLQEQVEQAAGMSKLQVEIADNKAKSQIEYLQNNMQELEEQLMEKDKKLADSETKTKELVVQIEMVQVELENAVALKDRLDEAKHEIDRLRKVANQVEKYKKQAAETEDLQRQLHITRNENTYLVEKSKLLDEDTQQVFGLRRQVDVLQSECDFYRRKAKGAESSADQARQELIFLREKAMALEDDRSRDQETISGLEERLQDLELNATEHFEATLKDAQDQDLVLTVNDLKLEVARLQRELASYHANSITANTSIDSSHASVELETTLRDTLHLKEKLQDDYLQIYQEKLVLQSQVDAFEDGPVNQGSEAIVQLRNSLQNAKDELNESKRQLEELQERFNEQEQKLYLVQADLDLVDKDKKDILVDLRKSVSHRLQELQKDYDVLKLQKEEQEADRLRQVDLLNKALLEKERIYQKLTASHEELLEVSRANTSLRMSLVSLDPNGGGYESELKSWVIDLQKRVETQREKLRKSQEYIKKLKAENESHHRKALDESKKRTVSVEEAATIKRELALMTSAWYALTARIQQNKVIVVKKVDDSPSSWLNRQRKILEVFGYRTAGLFCFKMYLSSGNVL</sequence>
<dbReference type="GeneID" id="80881198"/>
<accession>A0AAD7VSS9</accession>
<dbReference type="PANTHER" id="PTHR18947:SF28">
    <property type="entry name" value="GIRDIN, ISOFORM A"/>
    <property type="match status" value="1"/>
</dbReference>
<comment type="caution">
    <text evidence="7">The sequence shown here is derived from an EMBL/GenBank/DDBJ whole genome shotgun (WGS) entry which is preliminary data.</text>
</comment>
<proteinExistence type="predicted"/>
<evidence type="ECO:0000256" key="4">
    <source>
        <dbReference type="SAM" id="Coils"/>
    </source>
</evidence>
<dbReference type="InterPro" id="IPR043936">
    <property type="entry name" value="HOOK_N"/>
</dbReference>
<feature type="coiled-coil region" evidence="4">
    <location>
        <begin position="684"/>
        <end position="711"/>
    </location>
</feature>
<dbReference type="PANTHER" id="PTHR18947">
    <property type="entry name" value="HOOK PROTEINS"/>
    <property type="match status" value="1"/>
</dbReference>
<dbReference type="Proteomes" id="UP001217417">
    <property type="component" value="Unassembled WGS sequence"/>
</dbReference>
<feature type="coiled-coil region" evidence="4">
    <location>
        <begin position="525"/>
        <end position="616"/>
    </location>
</feature>
<feature type="domain" description="Hook C-terminal" evidence="5">
    <location>
        <begin position="200"/>
        <end position="583"/>
    </location>
</feature>
<dbReference type="GO" id="GO:0031122">
    <property type="term" value="P:cytoplasmic microtubule organization"/>
    <property type="evidence" value="ECO:0007669"/>
    <property type="project" value="InterPro"/>
</dbReference>
<evidence type="ECO:0000313" key="7">
    <source>
        <dbReference type="EMBL" id="KAJ8099340.1"/>
    </source>
</evidence>
<evidence type="ECO:0000256" key="1">
    <source>
        <dbReference type="ARBA" id="ARBA00004496"/>
    </source>
</evidence>
<evidence type="ECO:0000256" key="2">
    <source>
        <dbReference type="ARBA" id="ARBA00022490"/>
    </source>
</evidence>
<evidence type="ECO:0000259" key="6">
    <source>
        <dbReference type="Pfam" id="PF19047"/>
    </source>
</evidence>
<protein>
    <submittedName>
        <fullName evidence="7">HOOK protein-domain-containing protein</fullName>
    </submittedName>
</protein>
<dbReference type="GO" id="GO:0030705">
    <property type="term" value="P:cytoskeleton-dependent intracellular transport"/>
    <property type="evidence" value="ECO:0007669"/>
    <property type="project" value="InterPro"/>
</dbReference>
<dbReference type="CDD" id="cd22211">
    <property type="entry name" value="HkD_SF"/>
    <property type="match status" value="1"/>
</dbReference>
<dbReference type="RefSeq" id="XP_056042790.1">
    <property type="nucleotide sequence ID" value="XM_056186032.1"/>
</dbReference>
<dbReference type="GO" id="GO:0005815">
    <property type="term" value="C:microtubule organizing center"/>
    <property type="evidence" value="ECO:0007669"/>
    <property type="project" value="TreeGrafter"/>
</dbReference>
<comment type="subcellular location">
    <subcellularLocation>
        <location evidence="1">Cytoplasm</location>
    </subcellularLocation>
</comment>
<evidence type="ECO:0000313" key="8">
    <source>
        <dbReference type="Proteomes" id="UP001217417"/>
    </source>
</evidence>
<dbReference type="GO" id="GO:0008017">
    <property type="term" value="F:microtubule binding"/>
    <property type="evidence" value="ECO:0007669"/>
    <property type="project" value="InterPro"/>
</dbReference>
<dbReference type="AlphaFoldDB" id="A0AAD7VSS9"/>
<dbReference type="EMBL" id="JARPMG010000007">
    <property type="protein sequence ID" value="KAJ8099340.1"/>
    <property type="molecule type" value="Genomic_DNA"/>
</dbReference>
<dbReference type="InterPro" id="IPR008636">
    <property type="entry name" value="Hook_C"/>
</dbReference>
<keyword evidence="8" id="KW-1185">Reference proteome</keyword>
<keyword evidence="2" id="KW-0963">Cytoplasm</keyword>
<dbReference type="GO" id="GO:0005737">
    <property type="term" value="C:cytoplasm"/>
    <property type="evidence" value="ECO:0007669"/>
    <property type="project" value="UniProtKB-SubCell"/>
</dbReference>
<dbReference type="Gene3D" id="1.10.418.10">
    <property type="entry name" value="Calponin-like domain"/>
    <property type="match status" value="1"/>
</dbReference>
<dbReference type="InterPro" id="IPR036872">
    <property type="entry name" value="CH_dom_sf"/>
</dbReference>
<feature type="coiled-coil region" evidence="4">
    <location>
        <begin position="194"/>
        <end position="340"/>
    </location>
</feature>
<keyword evidence="3 4" id="KW-0175">Coiled coil</keyword>
<reference evidence="7" key="1">
    <citation type="submission" date="2023-03" db="EMBL/GenBank/DDBJ databases">
        <title>Near-Complete genome sequence of Lipomyces tetrasporous NRRL Y-64009, an oleaginous yeast capable of growing on lignocellulosic hydrolysates.</title>
        <authorList>
            <consortium name="Lawrence Berkeley National Laboratory"/>
            <person name="Jagtap S.S."/>
            <person name="Liu J.-J."/>
            <person name="Walukiewicz H.E."/>
            <person name="Pangilinan J."/>
            <person name="Lipzen A."/>
            <person name="Ahrendt S."/>
            <person name="Koriabine M."/>
            <person name="Cobaugh K."/>
            <person name="Salamov A."/>
            <person name="Yoshinaga Y."/>
            <person name="Ng V."/>
            <person name="Daum C."/>
            <person name="Grigoriev I.V."/>
            <person name="Slininger P.J."/>
            <person name="Dien B.S."/>
            <person name="Jin Y.-S."/>
            <person name="Rao C.V."/>
        </authorList>
    </citation>
    <scope>NUCLEOTIDE SEQUENCE</scope>
    <source>
        <strain evidence="7">NRRL Y-64009</strain>
    </source>
</reference>